<sequence>MQTHQTRHALTLRVPSHLHVSYITYHHYTVFFLFFFIDSKLCTIKT</sequence>
<accession>A0A0E9S2S7</accession>
<proteinExistence type="predicted"/>
<reference evidence="2" key="1">
    <citation type="submission" date="2014-11" db="EMBL/GenBank/DDBJ databases">
        <authorList>
            <person name="Amaro Gonzalez C."/>
        </authorList>
    </citation>
    <scope>NUCLEOTIDE SEQUENCE</scope>
</reference>
<feature type="transmembrane region" description="Helical" evidence="1">
    <location>
        <begin position="20"/>
        <end position="37"/>
    </location>
</feature>
<dbReference type="EMBL" id="GBXM01073065">
    <property type="protein sequence ID" value="JAH35512.1"/>
    <property type="molecule type" value="Transcribed_RNA"/>
</dbReference>
<organism evidence="2">
    <name type="scientific">Anguilla anguilla</name>
    <name type="common">European freshwater eel</name>
    <name type="synonym">Muraena anguilla</name>
    <dbReference type="NCBI Taxonomy" id="7936"/>
    <lineage>
        <taxon>Eukaryota</taxon>
        <taxon>Metazoa</taxon>
        <taxon>Chordata</taxon>
        <taxon>Craniata</taxon>
        <taxon>Vertebrata</taxon>
        <taxon>Euteleostomi</taxon>
        <taxon>Actinopterygii</taxon>
        <taxon>Neopterygii</taxon>
        <taxon>Teleostei</taxon>
        <taxon>Anguilliformes</taxon>
        <taxon>Anguillidae</taxon>
        <taxon>Anguilla</taxon>
    </lineage>
</organism>
<evidence type="ECO:0000256" key="1">
    <source>
        <dbReference type="SAM" id="Phobius"/>
    </source>
</evidence>
<evidence type="ECO:0000313" key="2">
    <source>
        <dbReference type="EMBL" id="JAH35512.1"/>
    </source>
</evidence>
<keyword evidence="1" id="KW-0472">Membrane</keyword>
<name>A0A0E9S2S7_ANGAN</name>
<protein>
    <submittedName>
        <fullName evidence="2">Uncharacterized protein</fullName>
    </submittedName>
</protein>
<reference evidence="2" key="2">
    <citation type="journal article" date="2015" name="Fish Shellfish Immunol.">
        <title>Early steps in the European eel (Anguilla anguilla)-Vibrio vulnificus interaction in the gills: Role of the RtxA13 toxin.</title>
        <authorList>
            <person name="Callol A."/>
            <person name="Pajuelo D."/>
            <person name="Ebbesson L."/>
            <person name="Teles M."/>
            <person name="MacKenzie S."/>
            <person name="Amaro C."/>
        </authorList>
    </citation>
    <scope>NUCLEOTIDE SEQUENCE</scope>
</reference>
<keyword evidence="1" id="KW-0812">Transmembrane</keyword>
<keyword evidence="1" id="KW-1133">Transmembrane helix</keyword>
<dbReference type="AlphaFoldDB" id="A0A0E9S2S7"/>